<accession>A0ABD1HXC0</accession>
<protein>
    <recommendedName>
        <fullName evidence="2">Lipase</fullName>
    </recommendedName>
</protein>
<feature type="active site" description="Nucleophile" evidence="3">
    <location>
        <position position="178"/>
    </location>
</feature>
<proteinExistence type="inferred from homology"/>
<feature type="signal peptide" evidence="4">
    <location>
        <begin position="1"/>
        <end position="22"/>
    </location>
</feature>
<dbReference type="GO" id="GO:0016042">
    <property type="term" value="P:lipid catabolic process"/>
    <property type="evidence" value="ECO:0007669"/>
    <property type="project" value="UniProtKB-KW"/>
</dbReference>
<sequence length="402" mass="44615">MVKRTATSLILLLLMFAALAAGGRTKMLRELESNNHGDGMCKLVVETHGYSCEEHKVTTEDGYILSMQRIPAGRSGAGKKGGPKPPVLLQHGLLTDALIWLDMPPDEALGFILADNGFDVWLANVRGTTHSSSHTSLSPNDPEYWEWSWDELAAYDLPTMVEHVYHQTGQKMHYVGHSLGTLMGFAAFSRHKLLDMVRSAAMLSPIAYTGQLPSPLCRAGADIFLGDAFYWLGVRKFNPQEKQGPPSKLAAEICTKMSCFNMGDLLSGPNCCMNTSRPNFDIQQPTSTKSMIHLSQMIRKGNIAMYDYGIIGGNHKHYGQAMPPEYDMASIPRELPLLLSYGGKDLLSDVKDVHTLIEALSNHDPDKLVVQYVEKYAHMDFVYGVNAKQVVYNPMMDFLKLN</sequence>
<evidence type="ECO:0000256" key="1">
    <source>
        <dbReference type="ARBA" id="ARBA00010701"/>
    </source>
</evidence>
<dbReference type="Proteomes" id="UP001567538">
    <property type="component" value="Unassembled WGS sequence"/>
</dbReference>
<keyword evidence="7" id="KW-1185">Reference proteome</keyword>
<keyword evidence="2" id="KW-0443">Lipid metabolism</keyword>
<keyword evidence="2" id="KW-0378">Hydrolase</keyword>
<organism evidence="6 7">
    <name type="scientific">Salvia divinorum</name>
    <name type="common">Maria pastora</name>
    <name type="synonym">Diviner's sage</name>
    <dbReference type="NCBI Taxonomy" id="28513"/>
    <lineage>
        <taxon>Eukaryota</taxon>
        <taxon>Viridiplantae</taxon>
        <taxon>Streptophyta</taxon>
        <taxon>Embryophyta</taxon>
        <taxon>Tracheophyta</taxon>
        <taxon>Spermatophyta</taxon>
        <taxon>Magnoliopsida</taxon>
        <taxon>eudicotyledons</taxon>
        <taxon>Gunneridae</taxon>
        <taxon>Pentapetalae</taxon>
        <taxon>asterids</taxon>
        <taxon>lamiids</taxon>
        <taxon>Lamiales</taxon>
        <taxon>Lamiaceae</taxon>
        <taxon>Nepetoideae</taxon>
        <taxon>Mentheae</taxon>
        <taxon>Salviinae</taxon>
        <taxon>Salvia</taxon>
        <taxon>Salvia subgen. Calosphace</taxon>
    </lineage>
</organism>
<evidence type="ECO:0000313" key="7">
    <source>
        <dbReference type="Proteomes" id="UP001567538"/>
    </source>
</evidence>
<evidence type="ECO:0000259" key="5">
    <source>
        <dbReference type="Pfam" id="PF04083"/>
    </source>
</evidence>
<dbReference type="AlphaFoldDB" id="A0ABD1HXC0"/>
<keyword evidence="4" id="KW-0732">Signal</keyword>
<gene>
    <name evidence="6" type="ORF">AAHA92_11016</name>
</gene>
<dbReference type="GO" id="GO:0016787">
    <property type="term" value="F:hydrolase activity"/>
    <property type="evidence" value="ECO:0007669"/>
    <property type="project" value="UniProtKB-KW"/>
</dbReference>
<dbReference type="EMBL" id="JBEAFC010000004">
    <property type="protein sequence ID" value="KAL1560847.1"/>
    <property type="molecule type" value="Genomic_DNA"/>
</dbReference>
<dbReference type="PANTHER" id="PTHR11005">
    <property type="entry name" value="LYSOSOMAL ACID LIPASE-RELATED"/>
    <property type="match status" value="1"/>
</dbReference>
<evidence type="ECO:0000313" key="6">
    <source>
        <dbReference type="EMBL" id="KAL1560847.1"/>
    </source>
</evidence>
<comment type="similarity">
    <text evidence="1 2">Belongs to the AB hydrolase superfamily. Lipase family.</text>
</comment>
<reference evidence="6 7" key="1">
    <citation type="submission" date="2024-06" db="EMBL/GenBank/DDBJ databases">
        <title>A chromosome level genome sequence of Diviner's sage (Salvia divinorum).</title>
        <authorList>
            <person name="Ford S.A."/>
            <person name="Ro D.-K."/>
            <person name="Ness R.W."/>
            <person name="Phillips M.A."/>
        </authorList>
    </citation>
    <scope>NUCLEOTIDE SEQUENCE [LARGE SCALE GENOMIC DNA]</scope>
    <source>
        <strain evidence="6">SAF-2024a</strain>
        <tissue evidence="6">Leaf</tissue>
    </source>
</reference>
<evidence type="ECO:0000256" key="3">
    <source>
        <dbReference type="PIRSR" id="PIRSR000862-1"/>
    </source>
</evidence>
<dbReference type="Pfam" id="PF04083">
    <property type="entry name" value="Abhydro_lipase"/>
    <property type="match status" value="1"/>
</dbReference>
<dbReference type="InterPro" id="IPR025483">
    <property type="entry name" value="Lipase_euk"/>
</dbReference>
<keyword evidence="2" id="KW-0442">Lipid degradation</keyword>
<dbReference type="Gene3D" id="3.40.50.1820">
    <property type="entry name" value="alpha/beta hydrolase"/>
    <property type="match status" value="1"/>
</dbReference>
<feature type="active site" description="Charge relay system" evidence="3">
    <location>
        <position position="378"/>
    </location>
</feature>
<evidence type="ECO:0000256" key="4">
    <source>
        <dbReference type="SAM" id="SignalP"/>
    </source>
</evidence>
<feature type="chain" id="PRO_5044770318" description="Lipase" evidence="4">
    <location>
        <begin position="23"/>
        <end position="402"/>
    </location>
</feature>
<feature type="domain" description="Partial AB-hydrolase lipase" evidence="5">
    <location>
        <begin position="45"/>
        <end position="101"/>
    </location>
</feature>
<dbReference type="SUPFAM" id="SSF53474">
    <property type="entry name" value="alpha/beta-Hydrolases"/>
    <property type="match status" value="1"/>
</dbReference>
<dbReference type="FunFam" id="3.40.50.1820:FF:000126">
    <property type="entry name" value="Lipase"/>
    <property type="match status" value="1"/>
</dbReference>
<comment type="caution">
    <text evidence="6">The sequence shown here is derived from an EMBL/GenBank/DDBJ whole genome shotgun (WGS) entry which is preliminary data.</text>
</comment>
<evidence type="ECO:0000256" key="2">
    <source>
        <dbReference type="PIRNR" id="PIRNR000862"/>
    </source>
</evidence>
<dbReference type="InterPro" id="IPR029058">
    <property type="entry name" value="AB_hydrolase_fold"/>
</dbReference>
<feature type="active site" description="Charge relay system" evidence="3">
    <location>
        <position position="345"/>
    </location>
</feature>
<dbReference type="InterPro" id="IPR006693">
    <property type="entry name" value="AB_hydrolase_lipase"/>
</dbReference>
<dbReference type="PIRSF" id="PIRSF000862">
    <property type="entry name" value="Steryl_ester_lip"/>
    <property type="match status" value="1"/>
</dbReference>
<name>A0ABD1HXC0_SALDI</name>